<feature type="transmembrane region" description="Helical" evidence="8">
    <location>
        <begin position="69"/>
        <end position="85"/>
    </location>
</feature>
<evidence type="ECO:0000313" key="10">
    <source>
        <dbReference type="Proteomes" id="UP000199648"/>
    </source>
</evidence>
<feature type="transmembrane region" description="Helical" evidence="8">
    <location>
        <begin position="281"/>
        <end position="303"/>
    </location>
</feature>
<gene>
    <name evidence="9" type="ORF">SAMN03097708_03113</name>
</gene>
<dbReference type="GO" id="GO:0046872">
    <property type="term" value="F:metal ion binding"/>
    <property type="evidence" value="ECO:0007669"/>
    <property type="project" value="UniProtKB-KW"/>
</dbReference>
<keyword evidence="3 9" id="KW-0808">Transferase</keyword>
<dbReference type="STRING" id="415747.SAMN03097708_03113"/>
<dbReference type="Proteomes" id="UP000199648">
    <property type="component" value="Unassembled WGS sequence"/>
</dbReference>
<feature type="transmembrane region" description="Helical" evidence="8">
    <location>
        <begin position="315"/>
        <end position="335"/>
    </location>
</feature>
<evidence type="ECO:0000256" key="7">
    <source>
        <dbReference type="PIRSR" id="PIRSR600715-1"/>
    </source>
</evidence>
<feature type="transmembrane region" description="Helical" evidence="8">
    <location>
        <begin position="207"/>
        <end position="226"/>
    </location>
</feature>
<keyword evidence="2" id="KW-1003">Cell membrane</keyword>
<dbReference type="GO" id="GO:0016780">
    <property type="term" value="F:phosphotransferase activity, for other substituted phosphate groups"/>
    <property type="evidence" value="ECO:0007669"/>
    <property type="project" value="InterPro"/>
</dbReference>
<evidence type="ECO:0000313" key="9">
    <source>
        <dbReference type="EMBL" id="SCZ67270.1"/>
    </source>
</evidence>
<feature type="transmembrane region" description="Helical" evidence="8">
    <location>
        <begin position="6"/>
        <end position="24"/>
    </location>
</feature>
<sequence>MDWSVGFFLPFSAAFALSVVLMPMARGAGWVDSPCVRKRHRGEVPLVGGVAIFLAIAAGTAFAGLWREYAVLLAFGAVLLACGLYDDVKPLSARFRFLAQGAAAVVAALVGGVVLHDVGNLVSTGVIALGVAAVPVTAFCFVGVMNAFNMSDGMDGLAGGLALVTLLSMSYLAVGIRHAEFLTLAAGAVAGFLLLNMRSPVLGRAKVFMGDAGSLMLGGILAWFLIDLSQGADRAFSPSVALWLFALPLMDTVSLMIRRIRKGRSPFSPGREHFHHILQRAGFSVGQSGSIMVGLATLLAIVGVVGSELLIPEPVLFFGFLGVFGVYLWGMSRAWRLVRYLRRQRHTARPVRFPASVQEEGHYEGIASYYDKAA</sequence>
<keyword evidence="10" id="KW-1185">Reference proteome</keyword>
<dbReference type="OrthoDB" id="9783652at2"/>
<feature type="binding site" evidence="7">
    <location>
        <position position="149"/>
    </location>
    <ligand>
        <name>Mg(2+)</name>
        <dbReference type="ChEBI" id="CHEBI:18420"/>
    </ligand>
</feature>
<keyword evidence="7" id="KW-0460">Magnesium</keyword>
<evidence type="ECO:0000256" key="5">
    <source>
        <dbReference type="ARBA" id="ARBA00022989"/>
    </source>
</evidence>
<dbReference type="GO" id="GO:0044038">
    <property type="term" value="P:cell wall macromolecule biosynthetic process"/>
    <property type="evidence" value="ECO:0007669"/>
    <property type="project" value="TreeGrafter"/>
</dbReference>
<feature type="transmembrane region" description="Helical" evidence="8">
    <location>
        <begin position="179"/>
        <end position="195"/>
    </location>
</feature>
<evidence type="ECO:0000256" key="2">
    <source>
        <dbReference type="ARBA" id="ARBA00022475"/>
    </source>
</evidence>
<feature type="binding site" evidence="7">
    <location>
        <position position="211"/>
    </location>
    <ligand>
        <name>Mg(2+)</name>
        <dbReference type="ChEBI" id="CHEBI:18420"/>
    </ligand>
</feature>
<comment type="subcellular location">
    <subcellularLocation>
        <location evidence="1">Cell membrane</location>
        <topology evidence="1">Multi-pass membrane protein</topology>
    </subcellularLocation>
</comment>
<keyword evidence="7" id="KW-0479">Metal-binding</keyword>
<dbReference type="AlphaFoldDB" id="A0A1G5R0C8"/>
<keyword evidence="4 8" id="KW-0812">Transmembrane</keyword>
<dbReference type="InterPro" id="IPR018480">
    <property type="entry name" value="PNAcMuramoyl-5peptid_Trfase_CS"/>
</dbReference>
<accession>A0A1G5R0C8</accession>
<protein>
    <submittedName>
        <fullName evidence="9">UDP-GlcNAc:undecaprenyl-phosphate GlcNAc-1-phosphate transferase</fullName>
    </submittedName>
</protein>
<keyword evidence="6 8" id="KW-0472">Membrane</keyword>
<evidence type="ECO:0000256" key="1">
    <source>
        <dbReference type="ARBA" id="ARBA00004651"/>
    </source>
</evidence>
<dbReference type="PROSITE" id="PS01348">
    <property type="entry name" value="MRAY_2"/>
    <property type="match status" value="1"/>
</dbReference>
<dbReference type="RefSeq" id="WP_092999015.1">
    <property type="nucleotide sequence ID" value="NZ_FMWD01000014.1"/>
</dbReference>
<dbReference type="InterPro" id="IPR000715">
    <property type="entry name" value="Glycosyl_transferase_4"/>
</dbReference>
<reference evidence="9 10" key="1">
    <citation type="submission" date="2016-10" db="EMBL/GenBank/DDBJ databases">
        <authorList>
            <person name="de Groot N.N."/>
        </authorList>
    </citation>
    <scope>NUCLEOTIDE SEQUENCE [LARGE SCALE GENOMIC DNA]</scope>
    <source>
        <strain evidence="9 10">HLD2</strain>
    </source>
</reference>
<comment type="cofactor">
    <cofactor evidence="7">
        <name>Mg(2+)</name>
        <dbReference type="ChEBI" id="CHEBI:18420"/>
    </cofactor>
</comment>
<feature type="transmembrane region" description="Helical" evidence="8">
    <location>
        <begin position="97"/>
        <end position="115"/>
    </location>
</feature>
<feature type="transmembrane region" description="Helical" evidence="8">
    <location>
        <begin position="44"/>
        <end position="63"/>
    </location>
</feature>
<evidence type="ECO:0000256" key="4">
    <source>
        <dbReference type="ARBA" id="ARBA00022692"/>
    </source>
</evidence>
<dbReference type="PANTHER" id="PTHR22926">
    <property type="entry name" value="PHOSPHO-N-ACETYLMURAMOYL-PENTAPEPTIDE-TRANSFERASE"/>
    <property type="match status" value="1"/>
</dbReference>
<evidence type="ECO:0000256" key="8">
    <source>
        <dbReference type="SAM" id="Phobius"/>
    </source>
</evidence>
<name>A0A1G5R0C8_9GAMM</name>
<evidence type="ECO:0000256" key="6">
    <source>
        <dbReference type="ARBA" id="ARBA00023136"/>
    </source>
</evidence>
<dbReference type="CDD" id="cd06853">
    <property type="entry name" value="GT_WecA_like"/>
    <property type="match status" value="1"/>
</dbReference>
<keyword evidence="5 8" id="KW-1133">Transmembrane helix</keyword>
<feature type="transmembrane region" description="Helical" evidence="8">
    <location>
        <begin position="121"/>
        <end position="144"/>
    </location>
</feature>
<dbReference type="PANTHER" id="PTHR22926:SF3">
    <property type="entry name" value="UNDECAPRENYL-PHOSPHATE ALPHA-N-ACETYLGLUCOSAMINYL 1-PHOSPHATE TRANSFERASE"/>
    <property type="match status" value="1"/>
</dbReference>
<dbReference type="GO" id="GO:0005886">
    <property type="term" value="C:plasma membrane"/>
    <property type="evidence" value="ECO:0007669"/>
    <property type="project" value="UniProtKB-SubCell"/>
</dbReference>
<evidence type="ECO:0000256" key="3">
    <source>
        <dbReference type="ARBA" id="ARBA00022679"/>
    </source>
</evidence>
<proteinExistence type="predicted"/>
<dbReference type="EMBL" id="FMWD01000014">
    <property type="protein sequence ID" value="SCZ67270.1"/>
    <property type="molecule type" value="Genomic_DNA"/>
</dbReference>
<dbReference type="GO" id="GO:0071555">
    <property type="term" value="P:cell wall organization"/>
    <property type="evidence" value="ECO:0007669"/>
    <property type="project" value="TreeGrafter"/>
</dbReference>
<dbReference type="Pfam" id="PF00953">
    <property type="entry name" value="Glycos_transf_4"/>
    <property type="match status" value="1"/>
</dbReference>
<feature type="transmembrane region" description="Helical" evidence="8">
    <location>
        <begin position="241"/>
        <end position="260"/>
    </location>
</feature>
<dbReference type="GO" id="GO:0009103">
    <property type="term" value="P:lipopolysaccharide biosynthetic process"/>
    <property type="evidence" value="ECO:0007669"/>
    <property type="project" value="TreeGrafter"/>
</dbReference>
<organism evidence="9 10">
    <name type="scientific">Thiohalomonas denitrificans</name>
    <dbReference type="NCBI Taxonomy" id="415747"/>
    <lineage>
        <taxon>Bacteria</taxon>
        <taxon>Pseudomonadati</taxon>
        <taxon>Pseudomonadota</taxon>
        <taxon>Gammaproteobacteria</taxon>
        <taxon>Thiohalomonadales</taxon>
        <taxon>Thiohalomonadaceae</taxon>
        <taxon>Thiohalomonas</taxon>
    </lineage>
</organism>